<feature type="binding site" evidence="7">
    <location>
        <position position="166"/>
    </location>
    <ligand>
        <name>a 1,2-diacyl-sn-glycero-3-phospho-(1'-sn-glycerol)</name>
        <dbReference type="ChEBI" id="CHEBI:64716"/>
    </ligand>
</feature>
<comment type="caution">
    <text evidence="8">The sequence shown here is derived from an EMBL/GenBank/DDBJ whole genome shotgun (WGS) entry which is preliminary data.</text>
</comment>
<keyword evidence="5 7" id="KW-1133">Transmembrane helix</keyword>
<keyword evidence="6 7" id="KW-0472">Membrane</keyword>
<comment type="catalytic activity">
    <reaction evidence="7">
        <text>L-cysteinyl-[prolipoprotein] + a 1,2-diacyl-sn-glycero-3-phospho-(1'-sn-glycerol) = an S-1,2-diacyl-sn-glyceryl-L-cysteinyl-[prolipoprotein] + sn-glycerol 1-phosphate + H(+)</text>
        <dbReference type="Rhea" id="RHEA:56712"/>
        <dbReference type="Rhea" id="RHEA-COMP:14679"/>
        <dbReference type="Rhea" id="RHEA-COMP:14680"/>
        <dbReference type="ChEBI" id="CHEBI:15378"/>
        <dbReference type="ChEBI" id="CHEBI:29950"/>
        <dbReference type="ChEBI" id="CHEBI:57685"/>
        <dbReference type="ChEBI" id="CHEBI:64716"/>
        <dbReference type="ChEBI" id="CHEBI:140658"/>
        <dbReference type="EC" id="2.5.1.145"/>
    </reaction>
</comment>
<comment type="subcellular location">
    <subcellularLocation>
        <location evidence="7">Cell membrane</location>
        <topology evidence="7">Multi-pass membrane protein</topology>
    </subcellularLocation>
</comment>
<sequence length="309" mass="35094">MHTHHNTKHQHHQYMIMIHVFLMVLFLAIGSQSSAPYSRVAIDFGSIQIYWYAIFILTGVFIAAYYSQNELNRLNYPKDIIYDGLLIGLPLALLGARLYYVLFDPIPHYKTFLDIMNISKGGLAIHGAIITTLVFVPIFCKIKKIKLLPLIDTLMIGFLIGQIVGRFGNFMNHEAYGPAIQSAWVIDILPKFIVEQMTLGSVVHHPTFLYEGLWNLSMLVTLIILKKKRLLKVGENLGLYLIWYGLGRGIIIEPMRVNGAYGDALMIMDIPVNIIMSLVFVALGVVYLFFSRLKMKNLPYQVDLVNVTS</sequence>
<dbReference type="HAMAP" id="MF_01147">
    <property type="entry name" value="Lgt"/>
    <property type="match status" value="1"/>
</dbReference>
<dbReference type="Pfam" id="PF01790">
    <property type="entry name" value="LGT"/>
    <property type="match status" value="1"/>
</dbReference>
<keyword evidence="9" id="KW-1185">Reference proteome</keyword>
<name>A0ABT2PZP3_9MOLU</name>
<comment type="pathway">
    <text evidence="7">Protein modification; lipoprotein biosynthesis (diacylglyceryl transfer).</text>
</comment>
<evidence type="ECO:0000256" key="3">
    <source>
        <dbReference type="ARBA" id="ARBA00022679"/>
    </source>
</evidence>
<evidence type="ECO:0000256" key="4">
    <source>
        <dbReference type="ARBA" id="ARBA00022692"/>
    </source>
</evidence>
<keyword evidence="2 7" id="KW-1003">Cell membrane</keyword>
<gene>
    <name evidence="7 8" type="primary">lgt</name>
    <name evidence="8" type="ORF">N7603_06035</name>
</gene>
<comment type="function">
    <text evidence="7">Catalyzes the transfer of the diacylglyceryl group from phosphatidylglycerol to the sulfhydryl group of the N-terminal cysteine of a prolipoprotein, the first step in the formation of mature lipoproteins.</text>
</comment>
<dbReference type="EMBL" id="JAOEGN010000010">
    <property type="protein sequence ID" value="MCU0105212.1"/>
    <property type="molecule type" value="Genomic_DNA"/>
</dbReference>
<evidence type="ECO:0000313" key="9">
    <source>
        <dbReference type="Proteomes" id="UP001209076"/>
    </source>
</evidence>
<keyword evidence="3 7" id="KW-0808">Transferase</keyword>
<dbReference type="PANTHER" id="PTHR30589:SF0">
    <property type="entry name" value="PHOSPHATIDYLGLYCEROL--PROLIPOPROTEIN DIACYLGLYCERYL TRANSFERASE"/>
    <property type="match status" value="1"/>
</dbReference>
<dbReference type="PROSITE" id="PS01311">
    <property type="entry name" value="LGT"/>
    <property type="match status" value="1"/>
</dbReference>
<feature type="transmembrane region" description="Helical" evidence="7">
    <location>
        <begin position="49"/>
        <end position="68"/>
    </location>
</feature>
<feature type="transmembrane region" description="Helical" evidence="7">
    <location>
        <begin position="207"/>
        <end position="225"/>
    </location>
</feature>
<dbReference type="GO" id="GO:0008961">
    <property type="term" value="F:phosphatidylglycerol-prolipoprotein diacylglyceryl transferase activity"/>
    <property type="evidence" value="ECO:0007669"/>
    <property type="project" value="UniProtKB-EC"/>
</dbReference>
<feature type="transmembrane region" description="Helical" evidence="7">
    <location>
        <begin position="237"/>
        <end position="255"/>
    </location>
</feature>
<feature type="transmembrane region" description="Helical" evidence="7">
    <location>
        <begin position="270"/>
        <end position="290"/>
    </location>
</feature>
<evidence type="ECO:0000256" key="1">
    <source>
        <dbReference type="ARBA" id="ARBA00007150"/>
    </source>
</evidence>
<keyword evidence="4 7" id="KW-0812">Transmembrane</keyword>
<dbReference type="NCBIfam" id="TIGR00544">
    <property type="entry name" value="lgt"/>
    <property type="match status" value="1"/>
</dbReference>
<dbReference type="PANTHER" id="PTHR30589">
    <property type="entry name" value="PROLIPOPROTEIN DIACYLGLYCERYL TRANSFERASE"/>
    <property type="match status" value="1"/>
</dbReference>
<evidence type="ECO:0000313" key="8">
    <source>
        <dbReference type="EMBL" id="MCU0105212.1"/>
    </source>
</evidence>
<feature type="transmembrane region" description="Helical" evidence="7">
    <location>
        <begin position="147"/>
        <end position="165"/>
    </location>
</feature>
<feature type="transmembrane region" description="Helical" evidence="7">
    <location>
        <begin position="123"/>
        <end position="140"/>
    </location>
</feature>
<dbReference type="RefSeq" id="WP_106699623.1">
    <property type="nucleotide sequence ID" value="NZ_JAOEGN010000010.1"/>
</dbReference>
<proteinExistence type="inferred from homology"/>
<protein>
    <recommendedName>
        <fullName evidence="7">Phosphatidylglycerol--prolipoprotein diacylglyceryl transferase</fullName>
        <ecNumber evidence="7">2.5.1.145</ecNumber>
    </recommendedName>
</protein>
<reference evidence="9" key="1">
    <citation type="submission" date="2023-07" db="EMBL/GenBank/DDBJ databases">
        <title>Novel Mycoplasma species identified in domestic and wild animals.</title>
        <authorList>
            <person name="Volokhov D.V."/>
            <person name="Furtak V.A."/>
            <person name="Zagorodnyaya T.A."/>
        </authorList>
    </citation>
    <scope>NUCLEOTIDE SEQUENCE [LARGE SCALE GENOMIC DNA]</scope>
    <source>
        <strain evidence="9">92-19</strain>
    </source>
</reference>
<dbReference type="Proteomes" id="UP001209076">
    <property type="component" value="Unassembled WGS sequence"/>
</dbReference>
<evidence type="ECO:0000256" key="6">
    <source>
        <dbReference type="ARBA" id="ARBA00023136"/>
    </source>
</evidence>
<evidence type="ECO:0000256" key="5">
    <source>
        <dbReference type="ARBA" id="ARBA00022989"/>
    </source>
</evidence>
<dbReference type="EC" id="2.5.1.145" evidence="7"/>
<accession>A0ABT2PZP3</accession>
<organism evidence="8 9">
    <name type="scientific">Paracholeplasma vituli</name>
    <dbReference type="NCBI Taxonomy" id="69473"/>
    <lineage>
        <taxon>Bacteria</taxon>
        <taxon>Bacillati</taxon>
        <taxon>Mycoplasmatota</taxon>
        <taxon>Mollicutes</taxon>
        <taxon>Acholeplasmatales</taxon>
        <taxon>Acholeplasmataceae</taxon>
        <taxon>Paracholeplasma</taxon>
    </lineage>
</organism>
<evidence type="ECO:0000256" key="7">
    <source>
        <dbReference type="HAMAP-Rule" id="MF_01147"/>
    </source>
</evidence>
<comment type="similarity">
    <text evidence="1 7">Belongs to the Lgt family.</text>
</comment>
<evidence type="ECO:0000256" key="2">
    <source>
        <dbReference type="ARBA" id="ARBA00022475"/>
    </source>
</evidence>
<dbReference type="InterPro" id="IPR001640">
    <property type="entry name" value="Lgt"/>
</dbReference>
<feature type="transmembrane region" description="Helical" evidence="7">
    <location>
        <begin position="12"/>
        <end position="29"/>
    </location>
</feature>
<feature type="transmembrane region" description="Helical" evidence="7">
    <location>
        <begin position="80"/>
        <end position="103"/>
    </location>
</feature>